<dbReference type="Pfam" id="PF03269">
    <property type="entry name" value="DUF268"/>
    <property type="match status" value="1"/>
</dbReference>
<dbReference type="InterPro" id="IPR029044">
    <property type="entry name" value="Nucleotide-diphossugar_trans"/>
</dbReference>
<dbReference type="Gene3D" id="3.90.550.10">
    <property type="entry name" value="Spore Coat Polysaccharide Biosynthesis Protein SpsA, Chain A"/>
    <property type="match status" value="1"/>
</dbReference>
<dbReference type="AlphaFoldDB" id="A0AAE9JMC2"/>
<evidence type="ECO:0000313" key="2">
    <source>
        <dbReference type="Proteomes" id="UP000829354"/>
    </source>
</evidence>
<dbReference type="EMBL" id="CP092624">
    <property type="protein sequence ID" value="UMM36101.1"/>
    <property type="molecule type" value="Genomic_DNA"/>
</dbReference>
<sequence>MWNTYGYGGETRTIFQDPTIYLRQNVRTHVGDISFLEFREELYKKYGYTLTSPTYPFVTVVSNYQMNCTWEFTDWLQVQKNRTNRRPRAYLPDGGQRDFLTNKYSGVSYKYSDDRAKLKITYKSWENIADIVTWHARDVLRLVDDMSGISMHYAMKNYYLTGKRGLVLASDHPIVEVQAIQNGASHILSVGQVARETEDVSSMSFLEFAEKRRRYSEAFDFVATWGTIESVGLGRYGDVLDAFGDLQMMAMLGCSLKKGGLFFLGIPMGRDAVIFNQKRIYGHARLPMLIAGYEWIGTFSEDFETSTEITGPEIDRLHKFDHLKRTLVLRKLSKQRQDELKILRQQYLADDPEDGQTVGYEIIGDEIKYNVVEKPKIAIVSVLRSLEQSKYYDIAISTVKCYAKIQGYHYILAVEKDFECYQKDQFFRRHCIIAKILPNFDAVLFLDADIGVVYPKRRIEEYMYQDFDVIFYDRFYNWEIMAGSYLVINTPYAIKFLMDFANYESTLPDSFHGTDNGALHFFIAERFFPEEMYTIDLCRQPYKYSRDFDDVFTYEACLRAILGARTEFDRIKILKKGTGWARDSWITDGVWSKEIGDFMLHSWKTSQIQTIPNQKIKPVKTSMYEWFNPLVGAIHLDKCHSKNMSWNYDERLLGDSEEMMTSLTELRNKVTKQQFRFFYRMKSFV</sequence>
<proteinExistence type="predicted"/>
<protein>
    <submittedName>
        <fullName evidence="1">Uncharacterized protein</fullName>
    </submittedName>
</protein>
<dbReference type="InterPro" id="IPR004951">
    <property type="entry name" value="DUF268_CAE_spp"/>
</dbReference>
<dbReference type="Pfam" id="PF03314">
    <property type="entry name" value="DUF273"/>
    <property type="match status" value="1"/>
</dbReference>
<gene>
    <name evidence="1" type="ORF">L5515_008415</name>
</gene>
<dbReference type="PANTHER" id="PTHR31562">
    <property type="entry name" value="PROTEIN CBG18972"/>
    <property type="match status" value="1"/>
</dbReference>
<name>A0AAE9JMC2_CAEBR</name>
<accession>A0AAE9JMC2</accession>
<evidence type="ECO:0000313" key="1">
    <source>
        <dbReference type="EMBL" id="UMM36101.1"/>
    </source>
</evidence>
<dbReference type="PANTHER" id="PTHR31562:SF7">
    <property type="entry name" value="NUCLEOTID_TRANS DOMAIN-CONTAINING PROTEIN"/>
    <property type="match status" value="1"/>
</dbReference>
<organism evidence="1 2">
    <name type="scientific">Caenorhabditis briggsae</name>
    <dbReference type="NCBI Taxonomy" id="6238"/>
    <lineage>
        <taxon>Eukaryota</taxon>
        <taxon>Metazoa</taxon>
        <taxon>Ecdysozoa</taxon>
        <taxon>Nematoda</taxon>
        <taxon>Chromadorea</taxon>
        <taxon>Rhabditida</taxon>
        <taxon>Rhabditina</taxon>
        <taxon>Rhabditomorpha</taxon>
        <taxon>Rhabditoidea</taxon>
        <taxon>Rhabditidae</taxon>
        <taxon>Peloderinae</taxon>
        <taxon>Caenorhabditis</taxon>
    </lineage>
</organism>
<dbReference type="Proteomes" id="UP000829354">
    <property type="component" value="Chromosome V"/>
</dbReference>
<reference evidence="1 2" key="1">
    <citation type="submission" date="2022-04" db="EMBL/GenBank/DDBJ databases">
        <title>Chromosome-level reference genomes for two strains of Caenorhabditis briggsae: an improved platform for comparative genomics.</title>
        <authorList>
            <person name="Stevens L."/>
            <person name="Andersen E."/>
        </authorList>
    </citation>
    <scope>NUCLEOTIDE SEQUENCE [LARGE SCALE GENOMIC DNA]</scope>
    <source>
        <strain evidence="1">VX34</strain>
        <tissue evidence="1">Whole-organism</tissue>
    </source>
</reference>
<keyword evidence="2" id="KW-1185">Reference proteome</keyword>
<dbReference type="InterPro" id="IPR004988">
    <property type="entry name" value="DUF273"/>
</dbReference>